<sequence length="64" mass="7452">MKREKCTEEVKLHLPEKLKADLKTLAAIRGYDSLSPLIRQLLREKLYGEVTPNQDLLTETIRDE</sequence>
<dbReference type="AlphaFoldDB" id="A0AAX1F881"/>
<evidence type="ECO:0000259" key="1">
    <source>
        <dbReference type="Pfam" id="PF01402"/>
    </source>
</evidence>
<dbReference type="GO" id="GO:0006355">
    <property type="term" value="P:regulation of DNA-templated transcription"/>
    <property type="evidence" value="ECO:0007669"/>
    <property type="project" value="InterPro"/>
</dbReference>
<dbReference type="InterPro" id="IPR002145">
    <property type="entry name" value="CopG"/>
</dbReference>
<dbReference type="Proteomes" id="UP000326695">
    <property type="component" value="Chromosome"/>
</dbReference>
<organism evidence="2 3">
    <name type="scientific">Eikenella exigua</name>
    <dbReference type="NCBI Taxonomy" id="2528037"/>
    <lineage>
        <taxon>Bacteria</taxon>
        <taxon>Pseudomonadati</taxon>
        <taxon>Pseudomonadota</taxon>
        <taxon>Betaproteobacteria</taxon>
        <taxon>Neisseriales</taxon>
        <taxon>Neisseriaceae</taxon>
        <taxon>Eikenella</taxon>
    </lineage>
</organism>
<name>A0AAX1F881_9NEIS</name>
<protein>
    <submittedName>
        <fullName evidence="2">Ribbon-helix-helix protein, CopG family</fullName>
    </submittedName>
</protein>
<feature type="domain" description="Ribbon-helix-helix protein CopG" evidence="1">
    <location>
        <begin position="10"/>
        <end position="46"/>
    </location>
</feature>
<dbReference type="InterPro" id="IPR010985">
    <property type="entry name" value="Ribbon_hlx_hlx"/>
</dbReference>
<dbReference type="RefSeq" id="WP_067438191.1">
    <property type="nucleotide sequence ID" value="NZ_CP038018.1"/>
</dbReference>
<dbReference type="Pfam" id="PF01402">
    <property type="entry name" value="RHH_1"/>
    <property type="match status" value="1"/>
</dbReference>
<dbReference type="KEGG" id="eex:EZJ17_06505"/>
<dbReference type="SUPFAM" id="SSF47598">
    <property type="entry name" value="Ribbon-helix-helix"/>
    <property type="match status" value="1"/>
</dbReference>
<dbReference type="EMBL" id="CP038018">
    <property type="protein sequence ID" value="QED92293.1"/>
    <property type="molecule type" value="Genomic_DNA"/>
</dbReference>
<gene>
    <name evidence="2" type="ORF">EZJ17_06505</name>
</gene>
<evidence type="ECO:0000313" key="3">
    <source>
        <dbReference type="Proteomes" id="UP000326695"/>
    </source>
</evidence>
<keyword evidence="3" id="KW-1185">Reference proteome</keyword>
<proteinExistence type="predicted"/>
<evidence type="ECO:0000313" key="2">
    <source>
        <dbReference type="EMBL" id="QED92293.1"/>
    </source>
</evidence>
<accession>A0AAX1F881</accession>
<reference evidence="3" key="1">
    <citation type="journal article" date="2019" name="J. Anim. Genet.">
        <title>Description and whole genome sequencing of Eikenella exigua sp. nov., isolated from brain abscess and blood.</title>
        <authorList>
            <person name="Stormo K.A."/>
            <person name="Nygaard R.M."/>
            <person name="Bruvold T.S."/>
            <person name="Dimmen G."/>
            <person name="Lindemann P.C."/>
            <person name="Jordal S."/>
            <person name="Kommedal O."/>
        </authorList>
    </citation>
    <scope>NUCLEOTIDE SEQUENCE [LARGE SCALE GENOMIC DNA]</scope>
    <source>
        <strain evidence="3">PXX</strain>
    </source>
</reference>